<organism evidence="1">
    <name type="scientific">Candidatus Kentrum sp. DK</name>
    <dbReference type="NCBI Taxonomy" id="2126562"/>
    <lineage>
        <taxon>Bacteria</taxon>
        <taxon>Pseudomonadati</taxon>
        <taxon>Pseudomonadota</taxon>
        <taxon>Gammaproteobacteria</taxon>
        <taxon>Candidatus Kentrum</taxon>
    </lineage>
</organism>
<name>A0A450TS68_9GAMM</name>
<dbReference type="AlphaFoldDB" id="A0A450TS68"/>
<reference evidence="1" key="1">
    <citation type="submission" date="2019-02" db="EMBL/GenBank/DDBJ databases">
        <authorList>
            <person name="Gruber-Vodicka R. H."/>
            <person name="Seah K. B. B."/>
        </authorList>
    </citation>
    <scope>NUCLEOTIDE SEQUENCE</scope>
    <source>
        <strain evidence="1">BECK_DK47</strain>
    </source>
</reference>
<protein>
    <submittedName>
        <fullName evidence="1">Uncharacterized protein</fullName>
    </submittedName>
</protein>
<accession>A0A450TS68</accession>
<gene>
    <name evidence="1" type="ORF">BECKDK2373B_GA0170837_13193</name>
</gene>
<sequence>MLTPKNLGNDMTYGARAQWMCVFVYKTDADTEPAIERAPMTFTQVYLGKVGIDDFRKNPRGEIGTRTATLHKDGINPGLTRLQKFDFRISMLRREFFLYGTTF</sequence>
<dbReference type="EMBL" id="CAADEX010000319">
    <property type="protein sequence ID" value="VFJ71217.1"/>
    <property type="molecule type" value="Genomic_DNA"/>
</dbReference>
<evidence type="ECO:0000313" key="1">
    <source>
        <dbReference type="EMBL" id="VFJ71217.1"/>
    </source>
</evidence>
<proteinExistence type="predicted"/>